<feature type="transmembrane region" description="Helical" evidence="1">
    <location>
        <begin position="32"/>
        <end position="56"/>
    </location>
</feature>
<dbReference type="EMBL" id="NMUH01000493">
    <property type="protein sequence ID" value="MQL80172.1"/>
    <property type="molecule type" value="Genomic_DNA"/>
</dbReference>
<evidence type="ECO:0000313" key="3">
    <source>
        <dbReference type="Proteomes" id="UP000652761"/>
    </source>
</evidence>
<evidence type="ECO:0000313" key="2">
    <source>
        <dbReference type="EMBL" id="MQL80172.1"/>
    </source>
</evidence>
<proteinExistence type="predicted"/>
<protein>
    <submittedName>
        <fullName evidence="2">Uncharacterized protein</fullName>
    </submittedName>
</protein>
<keyword evidence="3" id="KW-1185">Reference proteome</keyword>
<organism evidence="2 3">
    <name type="scientific">Colocasia esculenta</name>
    <name type="common">Wild taro</name>
    <name type="synonym">Arum esculentum</name>
    <dbReference type="NCBI Taxonomy" id="4460"/>
    <lineage>
        <taxon>Eukaryota</taxon>
        <taxon>Viridiplantae</taxon>
        <taxon>Streptophyta</taxon>
        <taxon>Embryophyta</taxon>
        <taxon>Tracheophyta</taxon>
        <taxon>Spermatophyta</taxon>
        <taxon>Magnoliopsida</taxon>
        <taxon>Liliopsida</taxon>
        <taxon>Araceae</taxon>
        <taxon>Aroideae</taxon>
        <taxon>Colocasieae</taxon>
        <taxon>Colocasia</taxon>
    </lineage>
</organism>
<accession>A0A843U4F2</accession>
<gene>
    <name evidence="2" type="ORF">Taro_012618</name>
</gene>
<dbReference type="AlphaFoldDB" id="A0A843U4F2"/>
<keyword evidence="1" id="KW-1133">Transmembrane helix</keyword>
<keyword evidence="1" id="KW-0472">Membrane</keyword>
<reference evidence="2" key="1">
    <citation type="submission" date="2017-07" db="EMBL/GenBank/DDBJ databases">
        <title>Taro Niue Genome Assembly and Annotation.</title>
        <authorList>
            <person name="Atibalentja N."/>
            <person name="Keating K."/>
            <person name="Fields C.J."/>
        </authorList>
    </citation>
    <scope>NUCLEOTIDE SEQUENCE</scope>
    <source>
        <strain evidence="2">Niue_2</strain>
        <tissue evidence="2">Leaf</tissue>
    </source>
</reference>
<name>A0A843U4F2_COLES</name>
<dbReference type="Proteomes" id="UP000652761">
    <property type="component" value="Unassembled WGS sequence"/>
</dbReference>
<comment type="caution">
    <text evidence="2">The sequence shown here is derived from an EMBL/GenBank/DDBJ whole genome shotgun (WGS) entry which is preliminary data.</text>
</comment>
<sequence length="132" mass="15462">MLPEVLEVFCFSRSSAWRRIEFAKPRSSDTNLFLYLSFVLGLIDLALSDFFVLYLVRRDTSPILFSEQNLLKIIEENEGIQEREPFFLSRYSKEPISGGSYDFGGDSEVAVRVWYLLHTEFGKRHLHDETRD</sequence>
<evidence type="ECO:0000256" key="1">
    <source>
        <dbReference type="SAM" id="Phobius"/>
    </source>
</evidence>
<keyword evidence="1" id="KW-0812">Transmembrane</keyword>